<keyword evidence="2" id="KW-1133">Transmembrane helix</keyword>
<organism evidence="3 4">
    <name type="scientific">Teretinema zuelzerae</name>
    <dbReference type="NCBI Taxonomy" id="156"/>
    <lineage>
        <taxon>Bacteria</taxon>
        <taxon>Pseudomonadati</taxon>
        <taxon>Spirochaetota</taxon>
        <taxon>Spirochaetia</taxon>
        <taxon>Spirochaetales</taxon>
        <taxon>Treponemataceae</taxon>
        <taxon>Teretinema</taxon>
    </lineage>
</organism>
<dbReference type="AlphaFoldDB" id="A0AAE3JKR3"/>
<feature type="transmembrane region" description="Helical" evidence="2">
    <location>
        <begin position="98"/>
        <end position="115"/>
    </location>
</feature>
<keyword evidence="2" id="KW-0812">Transmembrane</keyword>
<gene>
    <name evidence="3" type="ORF">K7J14_05550</name>
</gene>
<keyword evidence="4" id="KW-1185">Reference proteome</keyword>
<evidence type="ECO:0000313" key="3">
    <source>
        <dbReference type="EMBL" id="MCD1654164.1"/>
    </source>
</evidence>
<keyword evidence="2" id="KW-0472">Membrane</keyword>
<feature type="transmembrane region" description="Helical" evidence="2">
    <location>
        <begin position="66"/>
        <end position="86"/>
    </location>
</feature>
<name>A0AAE3JKR3_9SPIR</name>
<comment type="caution">
    <text evidence="3">The sequence shown here is derived from an EMBL/GenBank/DDBJ whole genome shotgun (WGS) entry which is preliminary data.</text>
</comment>
<dbReference type="EMBL" id="JAINWA010000001">
    <property type="protein sequence ID" value="MCD1654164.1"/>
    <property type="molecule type" value="Genomic_DNA"/>
</dbReference>
<protein>
    <submittedName>
        <fullName evidence="3">SoxR reducing system RseC family protein</fullName>
    </submittedName>
</protein>
<evidence type="ECO:0000256" key="2">
    <source>
        <dbReference type="SAM" id="Phobius"/>
    </source>
</evidence>
<evidence type="ECO:0000313" key="4">
    <source>
        <dbReference type="Proteomes" id="UP001198163"/>
    </source>
</evidence>
<dbReference type="RefSeq" id="WP_230754124.1">
    <property type="nucleotide sequence ID" value="NZ_JAINWA010000001.1"/>
</dbReference>
<proteinExistence type="predicted"/>
<feature type="region of interest" description="Disordered" evidence="1">
    <location>
        <begin position="140"/>
        <end position="163"/>
    </location>
</feature>
<accession>A0AAE3JKR3</accession>
<sequence length="163" mass="17064">MQESARVVSIEGSVATVQPLDIEVCIGCSNSECKKNGNLFRVANSRNFPIKPGSEVKIAAPVKNQLYQAIFAVGVPVAVSACFFIAARRYIPSVGEGGSVGIALAALVAAMILVYRIRKSVEADLPEIISVLEASPLDLSAEEAPGKTGNYQDSEPGDPGSGR</sequence>
<evidence type="ECO:0000256" key="1">
    <source>
        <dbReference type="SAM" id="MobiDB-lite"/>
    </source>
</evidence>
<dbReference type="Pfam" id="PF04246">
    <property type="entry name" value="RseC_MucC"/>
    <property type="match status" value="1"/>
</dbReference>
<dbReference type="Proteomes" id="UP001198163">
    <property type="component" value="Unassembled WGS sequence"/>
</dbReference>
<reference evidence="3" key="1">
    <citation type="submission" date="2021-08" db="EMBL/GenBank/DDBJ databases">
        <title>Comparative analyses of Brucepasteria parasyntrophica and Teretinema zuelzerae.</title>
        <authorList>
            <person name="Song Y."/>
            <person name="Brune A."/>
        </authorList>
    </citation>
    <scope>NUCLEOTIDE SEQUENCE</scope>
    <source>
        <strain evidence="3">DSM 1903</strain>
    </source>
</reference>